<feature type="compositionally biased region" description="Low complexity" evidence="1">
    <location>
        <begin position="161"/>
        <end position="172"/>
    </location>
</feature>
<evidence type="ECO:0000256" key="2">
    <source>
        <dbReference type="SAM" id="SignalP"/>
    </source>
</evidence>
<dbReference type="InterPro" id="IPR024038">
    <property type="entry name" value="MYXO-CTERM"/>
</dbReference>
<feature type="region of interest" description="Disordered" evidence="1">
    <location>
        <begin position="157"/>
        <end position="248"/>
    </location>
</feature>
<keyword evidence="4" id="KW-1185">Reference proteome</keyword>
<dbReference type="Proteomes" id="UP001217838">
    <property type="component" value="Unassembled WGS sequence"/>
</dbReference>
<comment type="caution">
    <text evidence="3">The sequence shown here is derived from an EMBL/GenBank/DDBJ whole genome shotgun (WGS) entry which is preliminary data.</text>
</comment>
<dbReference type="NCBIfam" id="TIGR03901">
    <property type="entry name" value="MYXO-CTERM"/>
    <property type="match status" value="1"/>
</dbReference>
<organism evidence="3 4">
    <name type="scientific">Nannocystis radixulma</name>
    <dbReference type="NCBI Taxonomy" id="2995305"/>
    <lineage>
        <taxon>Bacteria</taxon>
        <taxon>Pseudomonadati</taxon>
        <taxon>Myxococcota</taxon>
        <taxon>Polyangia</taxon>
        <taxon>Nannocystales</taxon>
        <taxon>Nannocystaceae</taxon>
        <taxon>Nannocystis</taxon>
    </lineage>
</organism>
<gene>
    <name evidence="3" type="ORF">POL58_47780</name>
</gene>
<dbReference type="EMBL" id="JAQNDN010000028">
    <property type="protein sequence ID" value="MDC0675537.1"/>
    <property type="molecule type" value="Genomic_DNA"/>
</dbReference>
<feature type="signal peptide" evidence="2">
    <location>
        <begin position="1"/>
        <end position="25"/>
    </location>
</feature>
<dbReference type="RefSeq" id="WP_272010712.1">
    <property type="nucleotide sequence ID" value="NZ_JAQNDN010000028.1"/>
</dbReference>
<sequence>MNLALRALTVAALGLCSLAPTVASASFPAGVWALVEKVTTEPDDKNPNRVRIDGLFMVANQKPDFAKYTGYSVPAHGHMYYECPEQDLATCQMEWAELAKLAGGEDNCRGWGDNSLPDNGSVRTAEPPVKPDAYPLSMGVLVGFTPCDALRAWQVEHPPQGATTGEGTSDGTSEGGSSGEFASESGAPATTSGAETGEAATASPTSDGPNPEATGTAGETAEGGASDSASGGSNEGEKGCVCSSSGEPRPLASLAALLGLLALRRRRAA</sequence>
<name>A0ABT5BN69_9BACT</name>
<proteinExistence type="predicted"/>
<accession>A0ABT5BN69</accession>
<feature type="compositionally biased region" description="Low complexity" evidence="1">
    <location>
        <begin position="179"/>
        <end position="232"/>
    </location>
</feature>
<evidence type="ECO:0000313" key="3">
    <source>
        <dbReference type="EMBL" id="MDC0675537.1"/>
    </source>
</evidence>
<evidence type="ECO:0000256" key="1">
    <source>
        <dbReference type="SAM" id="MobiDB-lite"/>
    </source>
</evidence>
<keyword evidence="2" id="KW-0732">Signal</keyword>
<protein>
    <submittedName>
        <fullName evidence="3">MYXO-CTERM sorting domain-containing protein</fullName>
    </submittedName>
</protein>
<feature type="chain" id="PRO_5046547718" evidence="2">
    <location>
        <begin position="26"/>
        <end position="269"/>
    </location>
</feature>
<evidence type="ECO:0000313" key="4">
    <source>
        <dbReference type="Proteomes" id="UP001217838"/>
    </source>
</evidence>
<reference evidence="3 4" key="1">
    <citation type="submission" date="2022-11" db="EMBL/GenBank/DDBJ databases">
        <title>Minimal conservation of predation-associated metabolite biosynthetic gene clusters underscores biosynthetic potential of Myxococcota including descriptions for ten novel species: Archangium lansinium sp. nov., Myxococcus landrumus sp. nov., Nannocystis bai.</title>
        <authorList>
            <person name="Ahearne A."/>
            <person name="Stevens C."/>
            <person name="Dowd S."/>
        </authorList>
    </citation>
    <scope>NUCLEOTIDE SEQUENCE [LARGE SCALE GENOMIC DNA]</scope>
    <source>
        <strain evidence="3 4">NCELM</strain>
    </source>
</reference>
<feature type="region of interest" description="Disordered" evidence="1">
    <location>
        <begin position="106"/>
        <end position="128"/>
    </location>
</feature>